<evidence type="ECO:0000259" key="6">
    <source>
        <dbReference type="Pfam" id="PF21365"/>
    </source>
</evidence>
<evidence type="ECO:0000256" key="1">
    <source>
        <dbReference type="ARBA" id="ARBA00007806"/>
    </source>
</evidence>
<dbReference type="Pfam" id="PF18962">
    <property type="entry name" value="Por_Secre_tail"/>
    <property type="match status" value="1"/>
</dbReference>
<dbReference type="InterPro" id="IPR000322">
    <property type="entry name" value="Glyco_hydro_31_TIM"/>
</dbReference>
<dbReference type="OrthoDB" id="176168at2"/>
<feature type="domain" description="Glycoside hydrolase family 31 TIM barrel" evidence="3">
    <location>
        <begin position="252"/>
        <end position="573"/>
    </location>
</feature>
<keyword evidence="8" id="KW-1185">Reference proteome</keyword>
<evidence type="ECO:0000256" key="2">
    <source>
        <dbReference type="RuleBase" id="RU361185"/>
    </source>
</evidence>
<comment type="caution">
    <text evidence="7">The sequence shown here is derived from an EMBL/GenBank/DDBJ whole genome shotgun (WGS) entry which is preliminary data.</text>
</comment>
<dbReference type="Proteomes" id="UP000306402">
    <property type="component" value="Unassembled WGS sequence"/>
</dbReference>
<dbReference type="Pfam" id="PF21365">
    <property type="entry name" value="Glyco_hydro_31_3rd"/>
    <property type="match status" value="1"/>
</dbReference>
<dbReference type="InterPro" id="IPR025887">
    <property type="entry name" value="Glyco_hydro_31_N_dom"/>
</dbReference>
<dbReference type="InterPro" id="IPR051816">
    <property type="entry name" value="Glycosyl_Hydrolase_31"/>
</dbReference>
<dbReference type="EMBL" id="VCEJ01000005">
    <property type="protein sequence ID" value="TLU98877.1"/>
    <property type="molecule type" value="Genomic_DNA"/>
</dbReference>
<evidence type="ECO:0000259" key="3">
    <source>
        <dbReference type="Pfam" id="PF01055"/>
    </source>
</evidence>
<evidence type="ECO:0000259" key="4">
    <source>
        <dbReference type="Pfam" id="PF13802"/>
    </source>
</evidence>
<feature type="domain" description="Secretion system C-terminal sorting" evidence="5">
    <location>
        <begin position="833"/>
        <end position="912"/>
    </location>
</feature>
<protein>
    <submittedName>
        <fullName evidence="7">DUF5110 domain-containing protein</fullName>
    </submittedName>
</protein>
<keyword evidence="2" id="KW-0378">Hydrolase</keyword>
<comment type="similarity">
    <text evidence="1 2">Belongs to the glycosyl hydrolase 31 family.</text>
</comment>
<dbReference type="SUPFAM" id="SSF51011">
    <property type="entry name" value="Glycosyl hydrolase domain"/>
    <property type="match status" value="1"/>
</dbReference>
<organism evidence="7 8">
    <name type="scientific">Dyadobacter luticola</name>
    <dbReference type="NCBI Taxonomy" id="1979387"/>
    <lineage>
        <taxon>Bacteria</taxon>
        <taxon>Pseudomonadati</taxon>
        <taxon>Bacteroidota</taxon>
        <taxon>Cytophagia</taxon>
        <taxon>Cytophagales</taxon>
        <taxon>Spirosomataceae</taxon>
        <taxon>Dyadobacter</taxon>
    </lineage>
</organism>
<gene>
    <name evidence="7" type="ORF">FEN17_20005</name>
</gene>
<dbReference type="InterPro" id="IPR048395">
    <property type="entry name" value="Glyco_hydro_31_C"/>
</dbReference>
<dbReference type="SUPFAM" id="SSF51445">
    <property type="entry name" value="(Trans)glycosidases"/>
    <property type="match status" value="1"/>
</dbReference>
<dbReference type="InterPro" id="IPR017853">
    <property type="entry name" value="GH"/>
</dbReference>
<dbReference type="PANTHER" id="PTHR43863:SF2">
    <property type="entry name" value="MALTASE-GLUCOAMYLASE"/>
    <property type="match status" value="1"/>
</dbReference>
<evidence type="ECO:0000313" key="7">
    <source>
        <dbReference type="EMBL" id="TLU98877.1"/>
    </source>
</evidence>
<dbReference type="Gene3D" id="2.60.40.1760">
    <property type="entry name" value="glycosyl hydrolase (family 31)"/>
    <property type="match status" value="1"/>
</dbReference>
<keyword evidence="2" id="KW-0326">Glycosidase</keyword>
<dbReference type="PANTHER" id="PTHR43863">
    <property type="entry name" value="HYDROLASE, PUTATIVE (AFU_ORTHOLOGUE AFUA_1G03140)-RELATED"/>
    <property type="match status" value="1"/>
</dbReference>
<dbReference type="Gene3D" id="2.60.40.1180">
    <property type="entry name" value="Golgi alpha-mannosidase II"/>
    <property type="match status" value="2"/>
</dbReference>
<sequence length="914" mass="102645">MIYKYLVVLFFVLNAVVSFGQGAGNFISFQKNQHDILLRGSKGTLKITTYTPDIFRVETVLSENTSLDSSYTVVLAPTYIPDKVSETSTSLSIALGNSVLEVNKNPLSVALKSGNQVKIRDVGAFRQTKDSVSLTFDINPKDVFHGAGSRPFGPDLNKKAFDFYNTWEYAYYDQATGLAQSFNVPFLVSSHKYGILFDSNLPGSIRMYVGALDSTKLNVESVSAGKWAYYLINGDSNDEILENYTLLTGRQPLPPRWALGYIQSKFGYKNESEATSAVSDLQNSGFPLDALALDLYWFGDQSTMGDFNWDAKNWPNASNMVSQLKSKGVKTILISEPYITALSPNFRIAESLSLFAKRPGTNVTYTQDFGIGTAGLLDIFKPATQNWLWQQYKRLTSQGISGWWTDRIEPDYDPKDAAYTLGAGAQVHNLYPLFWAKNLYNQFQKDFPNQRLFNLTRSGWAGAQRFGVLPWSGDVARYWAGLRLQIPIILQSGMSGLAYMHSDIGGFATMPDKVDKDEELDLRWFQFGTFTPIVRAHGDRKNVEPVTLSEPFYSGVKRYLNIRYQLLPYIYSLAWKNSISGRPICLPMDYFTDNKTFGNINDQYFFGENLLVAPVLLHGMPSRKVVLPAGKWFDFWTNVPFNGNTNIFPNLTVDNIPVYAKAGSFIPMSASTSLKSTDYYTSDSLAVKFFQDVSVPASTFTMYHDDGIDPNVLKNQKYELIDFSGRVSEDSVHVTIARKKDFPQSLAKRNLMLEVENLTSPPLSATLNGKPLTVVYLSTDFKNETAFYDHVTRQLKIRFDWDCKTTAQVAILRDGLSVITGVEPHFEGNVLKVYPNPNRPEMPLNVDAEIPETGRYAIEIFNTSGVVMYSQDLGVQTKGKKLEMKLNVKNLRGSYILKLKNGNGKFSTRSVIIE</sequence>
<dbReference type="SUPFAM" id="SSF74650">
    <property type="entry name" value="Galactose mutarotase-like"/>
    <property type="match status" value="1"/>
</dbReference>
<dbReference type="GO" id="GO:0004553">
    <property type="term" value="F:hydrolase activity, hydrolyzing O-glycosyl compounds"/>
    <property type="evidence" value="ECO:0007669"/>
    <property type="project" value="InterPro"/>
</dbReference>
<dbReference type="InterPro" id="IPR026444">
    <property type="entry name" value="Secre_tail"/>
</dbReference>
<dbReference type="GO" id="GO:0030246">
    <property type="term" value="F:carbohydrate binding"/>
    <property type="evidence" value="ECO:0007669"/>
    <property type="project" value="InterPro"/>
</dbReference>
<evidence type="ECO:0000313" key="8">
    <source>
        <dbReference type="Proteomes" id="UP000306402"/>
    </source>
</evidence>
<evidence type="ECO:0000259" key="5">
    <source>
        <dbReference type="Pfam" id="PF18962"/>
    </source>
</evidence>
<dbReference type="Pfam" id="PF13802">
    <property type="entry name" value="Gal_mutarotas_2"/>
    <property type="match status" value="1"/>
</dbReference>
<dbReference type="NCBIfam" id="TIGR04183">
    <property type="entry name" value="Por_Secre_tail"/>
    <property type="match status" value="1"/>
</dbReference>
<dbReference type="InterPro" id="IPR011013">
    <property type="entry name" value="Gal_mutarotase_sf_dom"/>
</dbReference>
<dbReference type="Gene3D" id="3.20.20.80">
    <property type="entry name" value="Glycosidases"/>
    <property type="match status" value="1"/>
</dbReference>
<dbReference type="InterPro" id="IPR013780">
    <property type="entry name" value="Glyco_hydro_b"/>
</dbReference>
<feature type="domain" description="Glycoside hydrolase family 31 N-terminal" evidence="4">
    <location>
        <begin position="44"/>
        <end position="199"/>
    </location>
</feature>
<dbReference type="AlphaFoldDB" id="A0A5R9KRT5"/>
<feature type="domain" description="Glycosyl hydrolase family 31 C-terminal" evidence="6">
    <location>
        <begin position="588"/>
        <end position="666"/>
    </location>
</feature>
<dbReference type="GO" id="GO:0005975">
    <property type="term" value="P:carbohydrate metabolic process"/>
    <property type="evidence" value="ECO:0007669"/>
    <property type="project" value="InterPro"/>
</dbReference>
<name>A0A5R9KRT5_9BACT</name>
<accession>A0A5R9KRT5</accession>
<dbReference type="CDD" id="cd14752">
    <property type="entry name" value="GH31_N"/>
    <property type="match status" value="1"/>
</dbReference>
<proteinExistence type="inferred from homology"/>
<dbReference type="Pfam" id="PF01055">
    <property type="entry name" value="Glyco_hydro_31_2nd"/>
    <property type="match status" value="1"/>
</dbReference>
<dbReference type="RefSeq" id="WP_138367167.1">
    <property type="nucleotide sequence ID" value="NZ_VCEJ01000005.1"/>
</dbReference>
<reference evidence="7 8" key="1">
    <citation type="submission" date="2019-05" db="EMBL/GenBank/DDBJ databases">
        <authorList>
            <person name="Qu J.-H."/>
        </authorList>
    </citation>
    <scope>NUCLEOTIDE SEQUENCE [LARGE SCALE GENOMIC DNA]</scope>
    <source>
        <strain evidence="7 8">T17</strain>
    </source>
</reference>